<gene>
    <name evidence="2" type="ORF">METZ01_LOCUS107892</name>
</gene>
<evidence type="ECO:0000256" key="1">
    <source>
        <dbReference type="SAM" id="MobiDB-lite"/>
    </source>
</evidence>
<reference evidence="2" key="1">
    <citation type="submission" date="2018-05" db="EMBL/GenBank/DDBJ databases">
        <authorList>
            <person name="Lanie J.A."/>
            <person name="Ng W.-L."/>
            <person name="Kazmierczak K.M."/>
            <person name="Andrzejewski T.M."/>
            <person name="Davidsen T.M."/>
            <person name="Wayne K.J."/>
            <person name="Tettelin H."/>
            <person name="Glass J.I."/>
            <person name="Rusch D."/>
            <person name="Podicherti R."/>
            <person name="Tsui H.-C.T."/>
            <person name="Winkler M.E."/>
        </authorList>
    </citation>
    <scope>NUCLEOTIDE SEQUENCE</scope>
</reference>
<sequence length="45" mass="5150">MAAHYIIADPKTTPSPGNYDMDKKSAPQLQDKSRQKIKAQEFRFP</sequence>
<proteinExistence type="predicted"/>
<organism evidence="2">
    <name type="scientific">marine metagenome</name>
    <dbReference type="NCBI Taxonomy" id="408172"/>
    <lineage>
        <taxon>unclassified sequences</taxon>
        <taxon>metagenomes</taxon>
        <taxon>ecological metagenomes</taxon>
    </lineage>
</organism>
<protein>
    <submittedName>
        <fullName evidence="2">Uncharacterized protein</fullName>
    </submittedName>
</protein>
<dbReference type="AlphaFoldDB" id="A0A381WS06"/>
<feature type="region of interest" description="Disordered" evidence="1">
    <location>
        <begin position="1"/>
        <end position="45"/>
    </location>
</feature>
<name>A0A381WS06_9ZZZZ</name>
<dbReference type="EMBL" id="UINC01012625">
    <property type="protein sequence ID" value="SVA55038.1"/>
    <property type="molecule type" value="Genomic_DNA"/>
</dbReference>
<accession>A0A381WS06</accession>
<feature type="compositionally biased region" description="Basic and acidic residues" evidence="1">
    <location>
        <begin position="20"/>
        <end position="45"/>
    </location>
</feature>
<evidence type="ECO:0000313" key="2">
    <source>
        <dbReference type="EMBL" id="SVA55038.1"/>
    </source>
</evidence>